<evidence type="ECO:0000259" key="9">
    <source>
        <dbReference type="PROSITE" id="PS50893"/>
    </source>
</evidence>
<comment type="subcellular location">
    <subcellularLocation>
        <location evidence="1">Cell membrane</location>
        <topology evidence="1">Peripheral membrane protein</topology>
    </subcellularLocation>
</comment>
<evidence type="ECO:0000256" key="3">
    <source>
        <dbReference type="ARBA" id="ARBA00022448"/>
    </source>
</evidence>
<accession>A0ABW5Y3U9</accession>
<dbReference type="InterPro" id="IPR003593">
    <property type="entry name" value="AAA+_ATPase"/>
</dbReference>
<protein>
    <submittedName>
        <fullName evidence="10">Energy-coupling factor ABC transporter ATP-binding protein</fullName>
    </submittedName>
</protein>
<keyword evidence="4" id="KW-1003">Cell membrane</keyword>
<keyword evidence="11" id="KW-1185">Reference proteome</keyword>
<feature type="domain" description="ABC transporter" evidence="9">
    <location>
        <begin position="3"/>
        <end position="223"/>
    </location>
</feature>
<reference evidence="11" key="1">
    <citation type="journal article" date="2019" name="Int. J. Syst. Evol. Microbiol.">
        <title>The Global Catalogue of Microorganisms (GCM) 10K type strain sequencing project: providing services to taxonomists for standard genome sequencing and annotation.</title>
        <authorList>
            <consortium name="The Broad Institute Genomics Platform"/>
            <consortium name="The Broad Institute Genome Sequencing Center for Infectious Disease"/>
            <person name="Wu L."/>
            <person name="Ma J."/>
        </authorList>
    </citation>
    <scope>NUCLEOTIDE SEQUENCE [LARGE SCALE GENOMIC DNA]</scope>
    <source>
        <strain evidence="11">KCTC 33522</strain>
    </source>
</reference>
<evidence type="ECO:0000256" key="1">
    <source>
        <dbReference type="ARBA" id="ARBA00004202"/>
    </source>
</evidence>
<dbReference type="PANTHER" id="PTHR43553">
    <property type="entry name" value="HEAVY METAL TRANSPORTER"/>
    <property type="match status" value="1"/>
</dbReference>
<evidence type="ECO:0000256" key="4">
    <source>
        <dbReference type="ARBA" id="ARBA00022475"/>
    </source>
</evidence>
<keyword evidence="8" id="KW-0472">Membrane</keyword>
<dbReference type="InterPro" id="IPR027417">
    <property type="entry name" value="P-loop_NTPase"/>
</dbReference>
<comment type="caution">
    <text evidence="10">The sequence shown here is derived from an EMBL/GenBank/DDBJ whole genome shotgun (WGS) entry which is preliminary data.</text>
</comment>
<dbReference type="RefSeq" id="WP_380148415.1">
    <property type="nucleotide sequence ID" value="NZ_JBHUOR010000128.1"/>
</dbReference>
<keyword evidence="5" id="KW-0547">Nucleotide-binding</keyword>
<name>A0ABW5Y3U9_9BACL</name>
<dbReference type="Gene3D" id="3.40.50.300">
    <property type="entry name" value="P-loop containing nucleotide triphosphate hydrolases"/>
    <property type="match status" value="1"/>
</dbReference>
<gene>
    <name evidence="10" type="ORF">ACFSY7_15045</name>
</gene>
<dbReference type="SMART" id="SM00382">
    <property type="entry name" value="AAA"/>
    <property type="match status" value="1"/>
</dbReference>
<evidence type="ECO:0000256" key="5">
    <source>
        <dbReference type="ARBA" id="ARBA00022741"/>
    </source>
</evidence>
<keyword evidence="3" id="KW-0813">Transport</keyword>
<dbReference type="GO" id="GO:0005524">
    <property type="term" value="F:ATP binding"/>
    <property type="evidence" value="ECO:0007669"/>
    <property type="project" value="UniProtKB-KW"/>
</dbReference>
<dbReference type="SUPFAM" id="SSF52540">
    <property type="entry name" value="P-loop containing nucleoside triphosphate hydrolases"/>
    <property type="match status" value="1"/>
</dbReference>
<evidence type="ECO:0000313" key="10">
    <source>
        <dbReference type="EMBL" id="MFD2869808.1"/>
    </source>
</evidence>
<comment type="similarity">
    <text evidence="2">Belongs to the ABC transporter superfamily.</text>
</comment>
<keyword evidence="7" id="KW-1278">Translocase</keyword>
<evidence type="ECO:0000256" key="8">
    <source>
        <dbReference type="ARBA" id="ARBA00023136"/>
    </source>
</evidence>
<dbReference type="InterPro" id="IPR050095">
    <property type="entry name" value="ECF_ABC_transporter_ATP-bd"/>
</dbReference>
<dbReference type="EMBL" id="JBHUOR010000128">
    <property type="protein sequence ID" value="MFD2869808.1"/>
    <property type="molecule type" value="Genomic_DNA"/>
</dbReference>
<dbReference type="InterPro" id="IPR015856">
    <property type="entry name" value="ABC_transpr_CbiO/EcfA_su"/>
</dbReference>
<evidence type="ECO:0000256" key="2">
    <source>
        <dbReference type="ARBA" id="ARBA00005417"/>
    </source>
</evidence>
<evidence type="ECO:0000313" key="11">
    <source>
        <dbReference type="Proteomes" id="UP001597568"/>
    </source>
</evidence>
<dbReference type="PROSITE" id="PS00211">
    <property type="entry name" value="ABC_TRANSPORTER_1"/>
    <property type="match status" value="1"/>
</dbReference>
<organism evidence="10 11">
    <name type="scientific">Kurthia populi</name>
    <dbReference type="NCBI Taxonomy" id="1562132"/>
    <lineage>
        <taxon>Bacteria</taxon>
        <taxon>Bacillati</taxon>
        <taxon>Bacillota</taxon>
        <taxon>Bacilli</taxon>
        <taxon>Bacillales</taxon>
        <taxon>Caryophanaceae</taxon>
        <taxon>Kurthia</taxon>
    </lineage>
</organism>
<evidence type="ECO:0000256" key="7">
    <source>
        <dbReference type="ARBA" id="ARBA00022967"/>
    </source>
</evidence>
<proteinExistence type="inferred from homology"/>
<dbReference type="CDD" id="cd03225">
    <property type="entry name" value="ABC_cobalt_CbiO_domain1"/>
    <property type="match status" value="1"/>
</dbReference>
<sequence>MAITLKNVTLERSSHVILRDASFQFSDNKWTAIVGENGAGKSTLLQAIQQFIPIQQGHIHIDGKIGFLFQHADQQFFESTVEKELRFAPRHFGWSREKTDAKIAEVLNLVQLDASILPMLPYQLSGGQKKRLALALVFMMEPTILLADEPTAGLDPVQRALVLSILKKWQQQGHTIIAITHELTDVLTFADDVLLMAKDEAPQLFETEQFFFEVPKRKGVYFPPPIAMFHLIEQRLQSPLPRARSMPALIQIMKEAIPNGTSYSICSTHVHSTSS</sequence>
<dbReference type="PROSITE" id="PS50893">
    <property type="entry name" value="ABC_TRANSPORTER_2"/>
    <property type="match status" value="1"/>
</dbReference>
<evidence type="ECO:0000256" key="6">
    <source>
        <dbReference type="ARBA" id="ARBA00022840"/>
    </source>
</evidence>
<dbReference type="PANTHER" id="PTHR43553:SF27">
    <property type="entry name" value="ENERGY-COUPLING FACTOR TRANSPORTER ATP-BINDING PROTEIN ECFA2"/>
    <property type="match status" value="1"/>
</dbReference>
<keyword evidence="6 10" id="KW-0067">ATP-binding</keyword>
<dbReference type="Pfam" id="PF00005">
    <property type="entry name" value="ABC_tran"/>
    <property type="match status" value="1"/>
</dbReference>
<dbReference type="InterPro" id="IPR017871">
    <property type="entry name" value="ABC_transporter-like_CS"/>
</dbReference>
<dbReference type="Proteomes" id="UP001597568">
    <property type="component" value="Unassembled WGS sequence"/>
</dbReference>
<dbReference type="InterPro" id="IPR003439">
    <property type="entry name" value="ABC_transporter-like_ATP-bd"/>
</dbReference>